<dbReference type="KEGG" id="pno:SNOG_10620"/>
<dbReference type="InParanoid" id="Q0UC94"/>
<name>Q0UC94_PHANO</name>
<dbReference type="HOGENOM" id="CLU_1503994_0_0_1"/>
<reference evidence="2" key="1">
    <citation type="journal article" date="2007" name="Plant Cell">
        <title>Dothideomycete-plant interactions illuminated by genome sequencing and EST analysis of the wheat pathogen Stagonospora nodorum.</title>
        <authorList>
            <person name="Hane J.K."/>
            <person name="Lowe R.G."/>
            <person name="Solomon P.S."/>
            <person name="Tan K.C."/>
            <person name="Schoch C.L."/>
            <person name="Spatafora J.W."/>
            <person name="Crous P.W."/>
            <person name="Kodira C."/>
            <person name="Birren B.W."/>
            <person name="Galagan J.E."/>
            <person name="Torriani S.F."/>
            <person name="McDonald B.A."/>
            <person name="Oliver R.P."/>
        </authorList>
    </citation>
    <scope>NUCLEOTIDE SEQUENCE [LARGE SCALE GENOMIC DNA]</scope>
    <source>
        <strain evidence="2">SN15 / ATCC MYA-4574 / FGSC 10173</strain>
    </source>
</reference>
<dbReference type="AlphaFoldDB" id="Q0UC94"/>
<proteinExistence type="predicted"/>
<evidence type="ECO:0000313" key="1">
    <source>
        <dbReference type="EMBL" id="EAT82014.2"/>
    </source>
</evidence>
<dbReference type="EMBL" id="CH445341">
    <property type="protein sequence ID" value="EAT82014.2"/>
    <property type="molecule type" value="Genomic_DNA"/>
</dbReference>
<protein>
    <submittedName>
        <fullName evidence="1">Uncharacterized protein</fullName>
    </submittedName>
</protein>
<dbReference type="RefSeq" id="XP_001800884.1">
    <property type="nucleotide sequence ID" value="XM_001800832.1"/>
</dbReference>
<evidence type="ECO:0000313" key="2">
    <source>
        <dbReference type="Proteomes" id="UP000001055"/>
    </source>
</evidence>
<accession>Q0UC94</accession>
<dbReference type="VEuPathDB" id="FungiDB:JI435_106200"/>
<sequence length="179" mass="19910">MYNVIAKTIKAAKESAAQFQAIKDNTTAKMDALPINHLQMKNIKAASPRLVNITTALSLSIAQVMMMQDFEKTFRPEWKHKKKESVALREVFLKAKTKEIEKIQRDYKIETTKSLGIATHGKGVATAEVSIEGSAANVGEDTAGEKEATRHEVARPAVEGLQFRQTIHLGNTQRSLYDK</sequence>
<dbReference type="Proteomes" id="UP000001055">
    <property type="component" value="Unassembled WGS sequence"/>
</dbReference>
<dbReference type="GeneID" id="5977791"/>
<organism evidence="1 2">
    <name type="scientific">Phaeosphaeria nodorum (strain SN15 / ATCC MYA-4574 / FGSC 10173)</name>
    <name type="common">Glume blotch fungus</name>
    <name type="synonym">Parastagonospora nodorum</name>
    <dbReference type="NCBI Taxonomy" id="321614"/>
    <lineage>
        <taxon>Eukaryota</taxon>
        <taxon>Fungi</taxon>
        <taxon>Dikarya</taxon>
        <taxon>Ascomycota</taxon>
        <taxon>Pezizomycotina</taxon>
        <taxon>Dothideomycetes</taxon>
        <taxon>Pleosporomycetidae</taxon>
        <taxon>Pleosporales</taxon>
        <taxon>Pleosporineae</taxon>
        <taxon>Phaeosphaeriaceae</taxon>
        <taxon>Parastagonospora</taxon>
    </lineage>
</organism>
<gene>
    <name evidence="1" type="ORF">SNOG_10620</name>
</gene>